<reference evidence="2" key="2">
    <citation type="submission" date="2020-09" db="EMBL/GenBank/DDBJ databases">
        <authorList>
            <person name="Sun Q."/>
            <person name="Kim S."/>
        </authorList>
    </citation>
    <scope>NUCLEOTIDE SEQUENCE</scope>
    <source>
        <strain evidence="2">KCTC 12710</strain>
    </source>
</reference>
<dbReference type="Pfam" id="PF01266">
    <property type="entry name" value="DAO"/>
    <property type="match status" value="1"/>
</dbReference>
<dbReference type="AlphaFoldDB" id="A0A918QXM9"/>
<accession>A0A918QXM9</accession>
<dbReference type="Proteomes" id="UP000636004">
    <property type="component" value="Unassembled WGS sequence"/>
</dbReference>
<keyword evidence="3" id="KW-1185">Reference proteome</keyword>
<evidence type="ECO:0000313" key="2">
    <source>
        <dbReference type="EMBL" id="GGZ75929.1"/>
    </source>
</evidence>
<gene>
    <name evidence="2" type="ORF">GCM10007028_11850</name>
</gene>
<dbReference type="InterPro" id="IPR050407">
    <property type="entry name" value="Geranylgeranyl_reductase"/>
</dbReference>
<dbReference type="SUPFAM" id="SSF51905">
    <property type="entry name" value="FAD/NAD(P)-binding domain"/>
    <property type="match status" value="1"/>
</dbReference>
<name>A0A918QXM9_9FLAO</name>
<organism evidence="2 3">
    <name type="scientific">Algibacter mikhailovii</name>
    <dbReference type="NCBI Taxonomy" id="425498"/>
    <lineage>
        <taxon>Bacteria</taxon>
        <taxon>Pseudomonadati</taxon>
        <taxon>Bacteroidota</taxon>
        <taxon>Flavobacteriia</taxon>
        <taxon>Flavobacteriales</taxon>
        <taxon>Flavobacteriaceae</taxon>
        <taxon>Algibacter</taxon>
    </lineage>
</organism>
<dbReference type="EMBL" id="BMWZ01000002">
    <property type="protein sequence ID" value="GGZ75929.1"/>
    <property type="molecule type" value="Genomic_DNA"/>
</dbReference>
<dbReference type="InterPro" id="IPR036188">
    <property type="entry name" value="FAD/NAD-bd_sf"/>
</dbReference>
<evidence type="ECO:0000259" key="1">
    <source>
        <dbReference type="Pfam" id="PF01266"/>
    </source>
</evidence>
<comment type="caution">
    <text evidence="2">The sequence shown here is derived from an EMBL/GenBank/DDBJ whole genome shotgun (WGS) entry which is preliminary data.</text>
</comment>
<dbReference type="Gene3D" id="3.50.50.60">
    <property type="entry name" value="FAD/NAD(P)-binding domain"/>
    <property type="match status" value="1"/>
</dbReference>
<dbReference type="PRINTS" id="PR00420">
    <property type="entry name" value="RNGMNOXGNASE"/>
</dbReference>
<sequence length="378" mass="42464">MLNENSKVDVLIIGGGLAGLTSALHLSKYKLNVIVVEKNSYPKHKVCGEYISNEVLPYLSFLDFNPFKLGAKSIDKFELTTPKNKVIQTKMKLGGFGISRYTLDNALAEKAKDSGVLFVKDAVTEVKFKNDLFSISTKDNKRFVAKTVIGAYGKRSSLDVSLKRKFIKKESPYLAVKVHLKGDFPNDLVALHNFNGGYCGLSKVENDVINACYIVDYTTFKKYKNIEAFQEQVIYKNTALKAVFENATPLFDQPLTISQISFASKNPIENHMLMCGDTAGMIHPLCGNGMSMAISSAQMASRLIISFMEGNINRRTLEREYAKHWNLAFKSRLKTGRIVASLFRMYGFSEIMMYVLQCFPKLLPQIIKRTHGKPLLVE</sequence>
<dbReference type="RefSeq" id="WP_189359853.1">
    <property type="nucleotide sequence ID" value="NZ_BMWZ01000002.1"/>
</dbReference>
<evidence type="ECO:0000313" key="3">
    <source>
        <dbReference type="Proteomes" id="UP000636004"/>
    </source>
</evidence>
<proteinExistence type="predicted"/>
<dbReference type="PANTHER" id="PTHR42685:SF22">
    <property type="entry name" value="CONDITIONED MEDIUM FACTOR RECEPTOR 1"/>
    <property type="match status" value="1"/>
</dbReference>
<reference evidence="2" key="1">
    <citation type="journal article" date="2014" name="Int. J. Syst. Evol. Microbiol.">
        <title>Complete genome sequence of Corynebacterium casei LMG S-19264T (=DSM 44701T), isolated from a smear-ripened cheese.</title>
        <authorList>
            <consortium name="US DOE Joint Genome Institute (JGI-PGF)"/>
            <person name="Walter F."/>
            <person name="Albersmeier A."/>
            <person name="Kalinowski J."/>
            <person name="Ruckert C."/>
        </authorList>
    </citation>
    <scope>NUCLEOTIDE SEQUENCE</scope>
    <source>
        <strain evidence="2">KCTC 12710</strain>
    </source>
</reference>
<dbReference type="InterPro" id="IPR006076">
    <property type="entry name" value="FAD-dep_OxRdtase"/>
</dbReference>
<protein>
    <submittedName>
        <fullName evidence="2">FAD-dependent oxidoreductase</fullName>
    </submittedName>
</protein>
<dbReference type="PANTHER" id="PTHR42685">
    <property type="entry name" value="GERANYLGERANYL DIPHOSPHATE REDUCTASE"/>
    <property type="match status" value="1"/>
</dbReference>
<feature type="domain" description="FAD dependent oxidoreductase" evidence="1">
    <location>
        <begin position="9"/>
        <end position="42"/>
    </location>
</feature>